<dbReference type="PATRIC" id="fig|999415.3.peg.1559"/>
<comment type="caution">
    <text evidence="2">The sequence shown here is derived from an EMBL/GenBank/DDBJ whole genome shotgun (WGS) entry which is preliminary data.</text>
</comment>
<dbReference type="InterPro" id="IPR029058">
    <property type="entry name" value="AB_hydrolase_fold"/>
</dbReference>
<dbReference type="SUPFAM" id="SSF53474">
    <property type="entry name" value="alpha/beta-Hydrolases"/>
    <property type="match status" value="1"/>
</dbReference>
<dbReference type="AlphaFoldDB" id="M2PKN3"/>
<evidence type="ECO:0000313" key="2">
    <source>
        <dbReference type="EMBL" id="EMD16129.1"/>
    </source>
</evidence>
<dbReference type="Gene3D" id="3.40.50.1820">
    <property type="entry name" value="alpha/beta hydrolase"/>
    <property type="match status" value="1"/>
</dbReference>
<evidence type="ECO:0000313" key="3">
    <source>
        <dbReference type="Proteomes" id="UP000011758"/>
    </source>
</evidence>
<dbReference type="InterPro" id="IPR022742">
    <property type="entry name" value="Hydrolase_4"/>
</dbReference>
<dbReference type="Proteomes" id="UP000011758">
    <property type="component" value="Unassembled WGS sequence"/>
</dbReference>
<protein>
    <recommendedName>
        <fullName evidence="1">Serine aminopeptidase S33 domain-containing protein</fullName>
    </recommendedName>
</protein>
<dbReference type="InterPro" id="IPR051044">
    <property type="entry name" value="MAG_DAG_Lipase"/>
</dbReference>
<feature type="domain" description="Serine aminopeptidase S33" evidence="1">
    <location>
        <begin position="26"/>
        <end position="293"/>
    </location>
</feature>
<reference evidence="2 3" key="1">
    <citation type="submission" date="2013-02" db="EMBL/GenBank/DDBJ databases">
        <title>The Genome Sequence of Lactobacillus catenaformis F0143.</title>
        <authorList>
            <consortium name="The Broad Institute Genome Sequencing Platform"/>
            <person name="Earl A."/>
            <person name="Ward D."/>
            <person name="Feldgarden M."/>
            <person name="Gevers D."/>
            <person name="Izard J."/>
            <person name="Blanton J.M."/>
            <person name="Mathney J."/>
            <person name="Dewhirst F.E."/>
            <person name="Young S.K."/>
            <person name="Zeng Q."/>
            <person name="Gargeya S."/>
            <person name="Fitzgerald M."/>
            <person name="Haas B."/>
            <person name="Abouelleil A."/>
            <person name="Alvarado L."/>
            <person name="Arachchi H.M."/>
            <person name="Berlin A."/>
            <person name="Chapman S.B."/>
            <person name="Gearin G."/>
            <person name="Goldberg J."/>
            <person name="Griggs A."/>
            <person name="Gujja S."/>
            <person name="Hansen M."/>
            <person name="Heiman D."/>
            <person name="Howarth C."/>
            <person name="Larimer J."/>
            <person name="Lui A."/>
            <person name="MacDonald P.J.P."/>
            <person name="McCowen C."/>
            <person name="Montmayeur A."/>
            <person name="Murphy C."/>
            <person name="Neiman D."/>
            <person name="Pearson M."/>
            <person name="Priest M."/>
            <person name="Roberts A."/>
            <person name="Saif S."/>
            <person name="Shea T."/>
            <person name="Sisk P."/>
            <person name="Stolte C."/>
            <person name="Sykes S."/>
            <person name="Wortman J."/>
            <person name="Nusbaum C."/>
            <person name="Birren B."/>
        </authorList>
    </citation>
    <scope>NUCLEOTIDE SEQUENCE [LARGE SCALE GENOMIC DNA]</scope>
    <source>
        <strain evidence="2 3">OT 569</strain>
    </source>
</reference>
<proteinExistence type="predicted"/>
<dbReference type="RefSeq" id="WP_004803723.1">
    <property type="nucleotide sequence ID" value="NZ_AUGJ01000011.1"/>
</dbReference>
<gene>
    <name evidence="2" type="ORF">HMPREF9943_01532</name>
</gene>
<dbReference type="STRING" id="999415.HMPREF9943_01532"/>
<accession>M2PKN3</accession>
<keyword evidence="3" id="KW-1185">Reference proteome</keyword>
<dbReference type="eggNOG" id="COG2267">
    <property type="taxonomic scope" value="Bacteria"/>
</dbReference>
<dbReference type="EMBL" id="AGEJ01000024">
    <property type="protein sequence ID" value="EMD16129.1"/>
    <property type="molecule type" value="Genomic_DNA"/>
</dbReference>
<sequence>MKQEFTFLSNDQLHHLHAIVWKPERKIKAILQIAHGMQEYIDRYDSFSRYLNDKGIMVVGYDHLGHGKSVNNDEEYGYFTNNHPSDTLTADMYKFFHHIIKDYPNIPYFILGHSMGSYLLRKYLSTYDEPLNGAIIMGTGYISPALSRFAITLNEIFIKIFKSHHRSRFVTALSFGKSYQKFDTNGKKPEKSWLTRNQEIVKKYYQDPMCNYVFTLNGYKGLFETVYFDSIQTNTNRTNKDLPILIISGANDPVGNLGTGVKKVYGMYQITGIKDLTCKLYEDYRHEILNEIDHEIVFDDIYEWMKERL</sequence>
<dbReference type="Pfam" id="PF12146">
    <property type="entry name" value="Hydrolase_4"/>
    <property type="match status" value="1"/>
</dbReference>
<dbReference type="PANTHER" id="PTHR11614">
    <property type="entry name" value="PHOSPHOLIPASE-RELATED"/>
    <property type="match status" value="1"/>
</dbReference>
<evidence type="ECO:0000259" key="1">
    <source>
        <dbReference type="Pfam" id="PF12146"/>
    </source>
</evidence>
<dbReference type="BioCyc" id="ECAT999415-HMP:GTTI-1587-MONOMER"/>
<organism evidence="2 3">
    <name type="scientific">Eggerthia catenaformis OT 569 = DSM 20559</name>
    <dbReference type="NCBI Taxonomy" id="999415"/>
    <lineage>
        <taxon>Bacteria</taxon>
        <taxon>Bacillati</taxon>
        <taxon>Bacillota</taxon>
        <taxon>Erysipelotrichia</taxon>
        <taxon>Erysipelotrichales</taxon>
        <taxon>Coprobacillaceae</taxon>
        <taxon>Eggerthia</taxon>
    </lineage>
</organism>
<name>M2PKN3_9FIRM</name>